<dbReference type="SUPFAM" id="SSF55729">
    <property type="entry name" value="Acyl-CoA N-acyltransferases (Nat)"/>
    <property type="match status" value="2"/>
</dbReference>
<dbReference type="EMBL" id="ADVG01000002">
    <property type="protein sequence ID" value="EFH86413.1"/>
    <property type="molecule type" value="Genomic_DNA"/>
</dbReference>
<dbReference type="PANTHER" id="PTHR43877:SF6">
    <property type="entry name" value="GCN5-RELATED N-ACETYLTRANSFERASE"/>
    <property type="match status" value="1"/>
</dbReference>
<accession>D6TKW3</accession>
<comment type="caution">
    <text evidence="4">The sequence shown here is derived from an EMBL/GenBank/DDBJ whole genome shotgun (WGS) entry which is preliminary data.</text>
</comment>
<gene>
    <name evidence="4" type="ORF">Krac_7711</name>
</gene>
<sequence>MSASLRLFAPADYAALCDIQNAVYSEASVTVEEVRLADDLRDPMCKHRRWMVEVEERPVAWGEYTQRIHKYHPHKFFLNLFVLPTYQNQGIGSKLYTHMLEALQPFEPVQIRTQTQEDQSQSVRFLQQRGFREEQRKWESRLDLTTFDLGPYLEVEQRLSEQGIVLKTLEELAGDPERDRKLYALDWQIRQDVPATEPRSPISFELFCARFLYHPEILPEAFIVAVHNGEYVGLSFMGAQPSSKLISTGLTGTLRSYRCMGIATALKLRGIRYAQQHGYTVLRTVNDALNAPMLSINMRMGFVKHEQLAILYFVKDC</sequence>
<keyword evidence="2" id="KW-0012">Acyltransferase</keyword>
<evidence type="ECO:0000259" key="3">
    <source>
        <dbReference type="PROSITE" id="PS51186"/>
    </source>
</evidence>
<dbReference type="Pfam" id="PF00583">
    <property type="entry name" value="Acetyltransf_1"/>
    <property type="match status" value="2"/>
</dbReference>
<dbReference type="PANTHER" id="PTHR43877">
    <property type="entry name" value="AMINOALKYLPHOSPHONATE N-ACETYLTRANSFERASE-RELATED-RELATED"/>
    <property type="match status" value="1"/>
</dbReference>
<dbReference type="Proteomes" id="UP000004508">
    <property type="component" value="Unassembled WGS sequence"/>
</dbReference>
<name>D6TKW3_KTERA</name>
<dbReference type="InterPro" id="IPR050832">
    <property type="entry name" value="Bact_Acetyltransf"/>
</dbReference>
<keyword evidence="5" id="KW-1185">Reference proteome</keyword>
<feature type="domain" description="N-acetyltransferase" evidence="3">
    <location>
        <begin position="164"/>
        <end position="317"/>
    </location>
</feature>
<dbReference type="CDD" id="cd04301">
    <property type="entry name" value="NAT_SF"/>
    <property type="match status" value="1"/>
</dbReference>
<feature type="domain" description="N-acetyltransferase" evidence="3">
    <location>
        <begin position="3"/>
        <end position="154"/>
    </location>
</feature>
<reference evidence="4 5" key="1">
    <citation type="journal article" date="2011" name="Stand. Genomic Sci.">
        <title>Non-contiguous finished genome sequence and contextual data of the filamentous soil bacterium Ktedonobacter racemifer type strain (SOSP1-21).</title>
        <authorList>
            <person name="Chang Y.J."/>
            <person name="Land M."/>
            <person name="Hauser L."/>
            <person name="Chertkov O."/>
            <person name="Del Rio T.G."/>
            <person name="Nolan M."/>
            <person name="Copeland A."/>
            <person name="Tice H."/>
            <person name="Cheng J.F."/>
            <person name="Lucas S."/>
            <person name="Han C."/>
            <person name="Goodwin L."/>
            <person name="Pitluck S."/>
            <person name="Ivanova N."/>
            <person name="Ovchinikova G."/>
            <person name="Pati A."/>
            <person name="Chen A."/>
            <person name="Palaniappan K."/>
            <person name="Mavromatis K."/>
            <person name="Liolios K."/>
            <person name="Brettin T."/>
            <person name="Fiebig A."/>
            <person name="Rohde M."/>
            <person name="Abt B."/>
            <person name="Goker M."/>
            <person name="Detter J.C."/>
            <person name="Woyke T."/>
            <person name="Bristow J."/>
            <person name="Eisen J.A."/>
            <person name="Markowitz V."/>
            <person name="Hugenholtz P."/>
            <person name="Kyrpides N.C."/>
            <person name="Klenk H.P."/>
            <person name="Lapidus A."/>
        </authorList>
    </citation>
    <scope>NUCLEOTIDE SEQUENCE [LARGE SCALE GENOMIC DNA]</scope>
    <source>
        <strain evidence="5">DSM 44963</strain>
    </source>
</reference>
<evidence type="ECO:0000256" key="1">
    <source>
        <dbReference type="ARBA" id="ARBA00022679"/>
    </source>
</evidence>
<dbReference type="InterPro" id="IPR016181">
    <property type="entry name" value="Acyl_CoA_acyltransferase"/>
</dbReference>
<proteinExistence type="predicted"/>
<evidence type="ECO:0000313" key="5">
    <source>
        <dbReference type="Proteomes" id="UP000004508"/>
    </source>
</evidence>
<dbReference type="AlphaFoldDB" id="D6TKW3"/>
<dbReference type="InterPro" id="IPR000182">
    <property type="entry name" value="GNAT_dom"/>
</dbReference>
<dbReference type="RefSeq" id="WP_007910708.1">
    <property type="nucleotide sequence ID" value="NZ_ADVG01000002.1"/>
</dbReference>
<dbReference type="GO" id="GO:0016747">
    <property type="term" value="F:acyltransferase activity, transferring groups other than amino-acyl groups"/>
    <property type="evidence" value="ECO:0007669"/>
    <property type="project" value="InterPro"/>
</dbReference>
<evidence type="ECO:0000256" key="2">
    <source>
        <dbReference type="ARBA" id="ARBA00023315"/>
    </source>
</evidence>
<keyword evidence="1 4" id="KW-0808">Transferase</keyword>
<dbReference type="Gene3D" id="3.40.630.30">
    <property type="match status" value="1"/>
</dbReference>
<dbReference type="InParanoid" id="D6TKW3"/>
<dbReference type="eggNOG" id="COG0456">
    <property type="taxonomic scope" value="Bacteria"/>
</dbReference>
<dbReference type="PROSITE" id="PS51186">
    <property type="entry name" value="GNAT"/>
    <property type="match status" value="2"/>
</dbReference>
<organism evidence="4 5">
    <name type="scientific">Ktedonobacter racemifer DSM 44963</name>
    <dbReference type="NCBI Taxonomy" id="485913"/>
    <lineage>
        <taxon>Bacteria</taxon>
        <taxon>Bacillati</taxon>
        <taxon>Chloroflexota</taxon>
        <taxon>Ktedonobacteria</taxon>
        <taxon>Ktedonobacterales</taxon>
        <taxon>Ktedonobacteraceae</taxon>
        <taxon>Ktedonobacter</taxon>
    </lineage>
</organism>
<evidence type="ECO:0000313" key="4">
    <source>
        <dbReference type="EMBL" id="EFH86413.1"/>
    </source>
</evidence>
<dbReference type="OrthoDB" id="2569455at2"/>
<protein>
    <submittedName>
        <fullName evidence="4">GCN5-related N-acetyltransferase</fullName>
    </submittedName>
</protein>